<name>A0A9D4G7G1_DREPO</name>
<comment type="caution">
    <text evidence="2">The sequence shown here is derived from an EMBL/GenBank/DDBJ whole genome shotgun (WGS) entry which is preliminary data.</text>
</comment>
<sequence length="103" mass="11566">MVKQSEYFHVENEKKAVKKYASFDTAVQDTRKLAVTSSTEISKQGTSKLDGHVSVDQKEARAPLRRDSVLERKNALRDSVPPDDIPLKVLPLNDLQLDDSKSL</sequence>
<keyword evidence="3" id="KW-1185">Reference proteome</keyword>
<proteinExistence type="predicted"/>
<dbReference type="Proteomes" id="UP000828390">
    <property type="component" value="Unassembled WGS sequence"/>
</dbReference>
<gene>
    <name evidence="2" type="ORF">DPMN_140059</name>
</gene>
<evidence type="ECO:0000256" key="1">
    <source>
        <dbReference type="SAM" id="MobiDB-lite"/>
    </source>
</evidence>
<feature type="compositionally biased region" description="Polar residues" evidence="1">
    <location>
        <begin position="35"/>
        <end position="47"/>
    </location>
</feature>
<evidence type="ECO:0000313" key="3">
    <source>
        <dbReference type="Proteomes" id="UP000828390"/>
    </source>
</evidence>
<reference evidence="2" key="1">
    <citation type="journal article" date="2019" name="bioRxiv">
        <title>The Genome of the Zebra Mussel, Dreissena polymorpha: A Resource for Invasive Species Research.</title>
        <authorList>
            <person name="McCartney M.A."/>
            <person name="Auch B."/>
            <person name="Kono T."/>
            <person name="Mallez S."/>
            <person name="Zhang Y."/>
            <person name="Obille A."/>
            <person name="Becker A."/>
            <person name="Abrahante J.E."/>
            <person name="Garbe J."/>
            <person name="Badalamenti J.P."/>
            <person name="Herman A."/>
            <person name="Mangelson H."/>
            <person name="Liachko I."/>
            <person name="Sullivan S."/>
            <person name="Sone E.D."/>
            <person name="Koren S."/>
            <person name="Silverstein K.A.T."/>
            <person name="Beckman K.B."/>
            <person name="Gohl D.M."/>
        </authorList>
    </citation>
    <scope>NUCLEOTIDE SEQUENCE</scope>
    <source>
        <strain evidence="2">Duluth1</strain>
        <tissue evidence="2">Whole animal</tissue>
    </source>
</reference>
<feature type="region of interest" description="Disordered" evidence="1">
    <location>
        <begin position="35"/>
        <end position="88"/>
    </location>
</feature>
<dbReference type="EMBL" id="JAIWYP010000006">
    <property type="protein sequence ID" value="KAH3811647.1"/>
    <property type="molecule type" value="Genomic_DNA"/>
</dbReference>
<dbReference type="AlphaFoldDB" id="A0A9D4G7G1"/>
<protein>
    <submittedName>
        <fullName evidence="2">Uncharacterized protein</fullName>
    </submittedName>
</protein>
<reference evidence="2" key="2">
    <citation type="submission" date="2020-11" db="EMBL/GenBank/DDBJ databases">
        <authorList>
            <person name="McCartney M.A."/>
            <person name="Auch B."/>
            <person name="Kono T."/>
            <person name="Mallez S."/>
            <person name="Becker A."/>
            <person name="Gohl D.M."/>
            <person name="Silverstein K.A.T."/>
            <person name="Koren S."/>
            <person name="Bechman K.B."/>
            <person name="Herman A."/>
            <person name="Abrahante J.E."/>
            <person name="Garbe J."/>
        </authorList>
    </citation>
    <scope>NUCLEOTIDE SEQUENCE</scope>
    <source>
        <strain evidence="2">Duluth1</strain>
        <tissue evidence="2">Whole animal</tissue>
    </source>
</reference>
<organism evidence="2 3">
    <name type="scientific">Dreissena polymorpha</name>
    <name type="common">Zebra mussel</name>
    <name type="synonym">Mytilus polymorpha</name>
    <dbReference type="NCBI Taxonomy" id="45954"/>
    <lineage>
        <taxon>Eukaryota</taxon>
        <taxon>Metazoa</taxon>
        <taxon>Spiralia</taxon>
        <taxon>Lophotrochozoa</taxon>
        <taxon>Mollusca</taxon>
        <taxon>Bivalvia</taxon>
        <taxon>Autobranchia</taxon>
        <taxon>Heteroconchia</taxon>
        <taxon>Euheterodonta</taxon>
        <taxon>Imparidentia</taxon>
        <taxon>Neoheterodontei</taxon>
        <taxon>Myida</taxon>
        <taxon>Dreissenoidea</taxon>
        <taxon>Dreissenidae</taxon>
        <taxon>Dreissena</taxon>
    </lineage>
</organism>
<accession>A0A9D4G7G1</accession>
<evidence type="ECO:0000313" key="2">
    <source>
        <dbReference type="EMBL" id="KAH3811647.1"/>
    </source>
</evidence>
<feature type="compositionally biased region" description="Basic and acidic residues" evidence="1">
    <location>
        <begin position="49"/>
        <end position="76"/>
    </location>
</feature>